<reference evidence="2 3" key="1">
    <citation type="submission" date="2021-12" db="EMBL/GenBank/DDBJ databases">
        <title>Discovery of the Pendulisporaceae a myxobacterial family with distinct sporulation behavior and unique specialized metabolism.</title>
        <authorList>
            <person name="Garcia R."/>
            <person name="Popoff A."/>
            <person name="Bader C.D."/>
            <person name="Loehr J."/>
            <person name="Walesch S."/>
            <person name="Walt C."/>
            <person name="Boldt J."/>
            <person name="Bunk B."/>
            <person name="Haeckl F.J.F.P.J."/>
            <person name="Gunesch A.P."/>
            <person name="Birkelbach J."/>
            <person name="Nuebel U."/>
            <person name="Pietschmann T."/>
            <person name="Bach T."/>
            <person name="Mueller R."/>
        </authorList>
    </citation>
    <scope>NUCLEOTIDE SEQUENCE [LARGE SCALE GENOMIC DNA]</scope>
    <source>
        <strain evidence="2 3">MSr11954</strain>
    </source>
</reference>
<name>A0ABZ2LTD8_9BACT</name>
<proteinExistence type="predicted"/>
<sequence>MSGPYRSPAEDPELTEEEAEGIRRAMGQAERGEVYDLEEIMGELAEELDALEHVRARRAG</sequence>
<keyword evidence="3" id="KW-1185">Reference proteome</keyword>
<feature type="region of interest" description="Disordered" evidence="1">
    <location>
        <begin position="1"/>
        <end position="20"/>
    </location>
</feature>
<evidence type="ECO:0000313" key="3">
    <source>
        <dbReference type="Proteomes" id="UP001370348"/>
    </source>
</evidence>
<gene>
    <name evidence="2" type="ORF">LZC94_34940</name>
</gene>
<evidence type="ECO:0000256" key="1">
    <source>
        <dbReference type="SAM" id="MobiDB-lite"/>
    </source>
</evidence>
<accession>A0ABZ2LTD8</accession>
<protein>
    <submittedName>
        <fullName evidence="2">Uncharacterized protein</fullName>
    </submittedName>
</protein>
<dbReference type="RefSeq" id="WP_394822655.1">
    <property type="nucleotide sequence ID" value="NZ_CP089984.1"/>
</dbReference>
<feature type="compositionally biased region" description="Acidic residues" evidence="1">
    <location>
        <begin position="10"/>
        <end position="19"/>
    </location>
</feature>
<evidence type="ECO:0000313" key="2">
    <source>
        <dbReference type="EMBL" id="WXB13036.1"/>
    </source>
</evidence>
<dbReference type="EMBL" id="CP089984">
    <property type="protein sequence ID" value="WXB13036.1"/>
    <property type="molecule type" value="Genomic_DNA"/>
</dbReference>
<dbReference type="Proteomes" id="UP001370348">
    <property type="component" value="Chromosome"/>
</dbReference>
<organism evidence="2 3">
    <name type="scientific">Pendulispora albinea</name>
    <dbReference type="NCBI Taxonomy" id="2741071"/>
    <lineage>
        <taxon>Bacteria</taxon>
        <taxon>Pseudomonadati</taxon>
        <taxon>Myxococcota</taxon>
        <taxon>Myxococcia</taxon>
        <taxon>Myxococcales</taxon>
        <taxon>Sorangiineae</taxon>
        <taxon>Pendulisporaceae</taxon>
        <taxon>Pendulispora</taxon>
    </lineage>
</organism>